<dbReference type="EC" id="1.1.1.49" evidence="7"/>
<dbReference type="PRINTS" id="PR00079">
    <property type="entry name" value="G6PDHDRGNASE"/>
</dbReference>
<dbReference type="eggNOG" id="COG0364">
    <property type="taxonomic scope" value="Bacteria"/>
</dbReference>
<dbReference type="PANTHER" id="PTHR23429:SF0">
    <property type="entry name" value="GLUCOSE-6-PHOSPHATE 1-DEHYDROGENASE"/>
    <property type="match status" value="1"/>
</dbReference>
<feature type="domain" description="Glucose-6-phosphate dehydrogenase NAD-binding" evidence="8">
    <location>
        <begin position="11"/>
        <end position="196"/>
    </location>
</feature>
<dbReference type="AlphaFoldDB" id="A1BIC8"/>
<evidence type="ECO:0000313" key="11">
    <source>
        <dbReference type="Proteomes" id="UP000008701"/>
    </source>
</evidence>
<dbReference type="EMBL" id="CP000492">
    <property type="protein sequence ID" value="ABL66155.1"/>
    <property type="molecule type" value="Genomic_DNA"/>
</dbReference>
<evidence type="ECO:0000256" key="5">
    <source>
        <dbReference type="ARBA" id="ARBA00023002"/>
    </source>
</evidence>
<dbReference type="HAMAP" id="MF_00966">
    <property type="entry name" value="G6PD"/>
    <property type="match status" value="1"/>
</dbReference>
<feature type="binding site" evidence="7">
    <location>
        <position position="225"/>
    </location>
    <ligand>
        <name>substrate</name>
    </ligand>
</feature>
<dbReference type="Pfam" id="PF02781">
    <property type="entry name" value="G6PD_C"/>
    <property type="match status" value="1"/>
</dbReference>
<dbReference type="InterPro" id="IPR019796">
    <property type="entry name" value="G6P_DH_AS"/>
</dbReference>
<feature type="binding site" evidence="7">
    <location>
        <position position="187"/>
    </location>
    <ligand>
        <name>substrate</name>
    </ligand>
</feature>
<dbReference type="PANTHER" id="PTHR23429">
    <property type="entry name" value="GLUCOSE-6-PHOSPHATE 1-DEHYDROGENASE G6PD"/>
    <property type="match status" value="1"/>
</dbReference>
<dbReference type="PROSITE" id="PS00069">
    <property type="entry name" value="G6P_DEHYDROGENASE"/>
    <property type="match status" value="1"/>
</dbReference>
<feature type="binding site" evidence="7">
    <location>
        <position position="48"/>
    </location>
    <ligand>
        <name>NADP(+)</name>
        <dbReference type="ChEBI" id="CHEBI:58349"/>
    </ligand>
</feature>
<dbReference type="Gene3D" id="3.30.360.10">
    <property type="entry name" value="Dihydrodipicolinate Reductase, domain 2"/>
    <property type="match status" value="1"/>
</dbReference>
<feature type="binding site" evidence="7">
    <location>
        <position position="157"/>
    </location>
    <ligand>
        <name>NADP(+)</name>
        <dbReference type="ChEBI" id="CHEBI:58349"/>
    </ligand>
</feature>
<comment type="similarity">
    <text evidence="2 7">Belongs to the glucose-6-phosphate dehydrogenase family.</text>
</comment>
<dbReference type="GO" id="GO:0004345">
    <property type="term" value="F:glucose-6-phosphate dehydrogenase activity"/>
    <property type="evidence" value="ECO:0007669"/>
    <property type="project" value="UniProtKB-UniRule"/>
</dbReference>
<evidence type="ECO:0000256" key="4">
    <source>
        <dbReference type="ARBA" id="ARBA00022857"/>
    </source>
</evidence>
<name>A1BIC8_CHLPD</name>
<feature type="active site" description="Proton acceptor" evidence="7">
    <location>
        <position position="249"/>
    </location>
</feature>
<comment type="pathway">
    <text evidence="1 7">Carbohydrate degradation; pentose phosphate pathway; D-ribulose 5-phosphate from D-glucose 6-phosphate (oxidative stage): step 1/3.</text>
</comment>
<dbReference type="OrthoDB" id="9802739at2"/>
<evidence type="ECO:0000256" key="3">
    <source>
        <dbReference type="ARBA" id="ARBA00022526"/>
    </source>
</evidence>
<comment type="caution">
    <text evidence="7">Lacks conserved residue(s) required for the propagation of feature annotation.</text>
</comment>
<evidence type="ECO:0000256" key="6">
    <source>
        <dbReference type="ARBA" id="ARBA00023277"/>
    </source>
</evidence>
<organism evidence="10 11">
    <name type="scientific">Chlorobium phaeobacteroides (strain DSM 266 / SMG 266 / 2430)</name>
    <dbReference type="NCBI Taxonomy" id="290317"/>
    <lineage>
        <taxon>Bacteria</taxon>
        <taxon>Pseudomonadati</taxon>
        <taxon>Chlorobiota</taxon>
        <taxon>Chlorobiia</taxon>
        <taxon>Chlorobiales</taxon>
        <taxon>Chlorobiaceae</taxon>
        <taxon>Chlorobium/Pelodictyon group</taxon>
        <taxon>Chlorobium</taxon>
    </lineage>
</organism>
<dbReference type="InterPro" id="IPR022675">
    <property type="entry name" value="G6P_DH_C"/>
</dbReference>
<keyword evidence="11" id="KW-1185">Reference proteome</keyword>
<dbReference type="KEGG" id="cph:Cpha266_2150"/>
<dbReference type="GO" id="GO:0006006">
    <property type="term" value="P:glucose metabolic process"/>
    <property type="evidence" value="ECO:0007669"/>
    <property type="project" value="UniProtKB-KW"/>
</dbReference>
<evidence type="ECO:0000256" key="7">
    <source>
        <dbReference type="HAMAP-Rule" id="MF_00966"/>
    </source>
</evidence>
<dbReference type="GO" id="GO:0005829">
    <property type="term" value="C:cytosol"/>
    <property type="evidence" value="ECO:0007669"/>
    <property type="project" value="TreeGrafter"/>
</dbReference>
<dbReference type="InterPro" id="IPR001282">
    <property type="entry name" value="G6P_DH"/>
</dbReference>
<dbReference type="PIRSF" id="PIRSF000110">
    <property type="entry name" value="G6PD"/>
    <property type="match status" value="1"/>
</dbReference>
<evidence type="ECO:0000313" key="10">
    <source>
        <dbReference type="EMBL" id="ABL66155.1"/>
    </source>
</evidence>
<comment type="function">
    <text evidence="7">Catalyzes the oxidation of glucose 6-phosphate to 6-phosphogluconolactone.</text>
</comment>
<gene>
    <name evidence="7" type="primary">zwf</name>
    <name evidence="10" type="ordered locus">Cpha266_2150</name>
</gene>
<dbReference type="InterPro" id="IPR022674">
    <property type="entry name" value="G6P_DH_NAD-bd"/>
</dbReference>
<feature type="binding site" evidence="7">
    <location>
        <position position="191"/>
    </location>
    <ligand>
        <name>substrate</name>
    </ligand>
</feature>
<proteinExistence type="inferred from homology"/>
<dbReference type="NCBIfam" id="TIGR00871">
    <property type="entry name" value="zwf"/>
    <property type="match status" value="1"/>
</dbReference>
<keyword evidence="5 7" id="KW-0560">Oxidoreductase</keyword>
<keyword evidence="3 7" id="KW-0313">Glucose metabolism</keyword>
<keyword evidence="6 7" id="KW-0119">Carbohydrate metabolism</keyword>
<comment type="catalytic activity">
    <reaction evidence="7">
        <text>D-glucose 6-phosphate + NADP(+) = 6-phospho-D-glucono-1,5-lactone + NADPH + H(+)</text>
        <dbReference type="Rhea" id="RHEA:15841"/>
        <dbReference type="ChEBI" id="CHEBI:15378"/>
        <dbReference type="ChEBI" id="CHEBI:57783"/>
        <dbReference type="ChEBI" id="CHEBI:57955"/>
        <dbReference type="ChEBI" id="CHEBI:58349"/>
        <dbReference type="ChEBI" id="CHEBI:61548"/>
        <dbReference type="EC" id="1.1.1.49"/>
    </reaction>
</comment>
<evidence type="ECO:0000259" key="8">
    <source>
        <dbReference type="Pfam" id="PF00479"/>
    </source>
</evidence>
<dbReference type="GO" id="GO:0009051">
    <property type="term" value="P:pentose-phosphate shunt, oxidative branch"/>
    <property type="evidence" value="ECO:0007669"/>
    <property type="project" value="TreeGrafter"/>
</dbReference>
<dbReference type="STRING" id="290317.Cpha266_2150"/>
<dbReference type="Proteomes" id="UP000008701">
    <property type="component" value="Chromosome"/>
</dbReference>
<evidence type="ECO:0000259" key="9">
    <source>
        <dbReference type="Pfam" id="PF02781"/>
    </source>
</evidence>
<protein>
    <recommendedName>
        <fullName evidence="7">Glucose-6-phosphate 1-dehydrogenase</fullName>
        <shortName evidence="7">G6PD</shortName>
        <ecNumber evidence="7">1.1.1.49</ecNumber>
    </recommendedName>
</protein>
<evidence type="ECO:0000256" key="2">
    <source>
        <dbReference type="ARBA" id="ARBA00009975"/>
    </source>
</evidence>
<keyword evidence="4 7" id="KW-0521">NADP</keyword>
<feature type="domain" description="Glucose-6-phosphate dehydrogenase C-terminal" evidence="9">
    <location>
        <begin position="198"/>
        <end position="476"/>
    </location>
</feature>
<sequence length="479" mass="54247">MHTRLDNFTLIIFGASSDLAARKLFPSVYELAAWGHLPDRYRVIGVGRSNLSDEDFRGLVHEKITLFASNPLQDGEQYKAFLSRLFYVQLDFDDSASYQALYRKIMESGDEGMSGHLLFYLSTPPLLAPVIVKNLAAADLGGKVLPAGDWRKIIVEKPYGQNLQTALELNRIIGEGFREDQIFRIDHYLGKEPVQNIMVFRFSNGIFEPLWNRHFIQSVEITIAEDFGIRSRGAFYEQAGLVRDIIQNHGLQLLAAIAMEPPVDLSSASVRDEKSKLLRSIRPFTRESAIASVVLGQYDGYRSEQNVARDSTVETFAAIRFFIDNWRWKGVPFYMKAGKNLAETVTEMVITFKCPPQNFFGPSESCGITANQVILRIQPEETIAIRFGAKRPGEEMITDPVYMTFDYKKSFTEKGVTPYHRLLLDALTGDQMNFIRQDSVESSWALVDALRDAFHGAEPAPYAIHSWGPEDALRIYREA</sequence>
<dbReference type="Gene3D" id="3.40.50.720">
    <property type="entry name" value="NAD(P)-binding Rossmann-like Domain"/>
    <property type="match status" value="1"/>
</dbReference>
<feature type="binding site" evidence="7">
    <location>
        <begin position="91"/>
        <end position="92"/>
    </location>
    <ligand>
        <name>NADP(+)</name>
        <dbReference type="ChEBI" id="CHEBI:58349"/>
    </ligand>
</feature>
<evidence type="ECO:0000256" key="1">
    <source>
        <dbReference type="ARBA" id="ARBA00004937"/>
    </source>
</evidence>
<feature type="binding site" evidence="7">
    <location>
        <position position="339"/>
    </location>
    <ligand>
        <name>substrate</name>
    </ligand>
</feature>
<accession>A1BIC8</accession>
<dbReference type="Pfam" id="PF00479">
    <property type="entry name" value="G6PD_N"/>
    <property type="match status" value="1"/>
</dbReference>
<dbReference type="SUPFAM" id="SSF51735">
    <property type="entry name" value="NAD(P)-binding Rossmann-fold domains"/>
    <property type="match status" value="1"/>
</dbReference>
<feature type="binding site" evidence="7">
    <location>
        <position position="244"/>
    </location>
    <ligand>
        <name>substrate</name>
    </ligand>
</feature>
<dbReference type="RefSeq" id="WP_011745954.1">
    <property type="nucleotide sequence ID" value="NC_008639.1"/>
</dbReference>
<dbReference type="GO" id="GO:0050661">
    <property type="term" value="F:NADP binding"/>
    <property type="evidence" value="ECO:0007669"/>
    <property type="project" value="UniProtKB-UniRule"/>
</dbReference>
<reference evidence="10 11" key="1">
    <citation type="submission" date="2006-12" db="EMBL/GenBank/DDBJ databases">
        <title>Complete sequence of Chlorobium phaeobacteroides DSM 266.</title>
        <authorList>
            <consortium name="US DOE Joint Genome Institute"/>
            <person name="Copeland A."/>
            <person name="Lucas S."/>
            <person name="Lapidus A."/>
            <person name="Barry K."/>
            <person name="Detter J.C."/>
            <person name="Glavina del Rio T."/>
            <person name="Hammon N."/>
            <person name="Israni S."/>
            <person name="Pitluck S."/>
            <person name="Goltsman E."/>
            <person name="Schmutz J."/>
            <person name="Larimer F."/>
            <person name="Land M."/>
            <person name="Hauser L."/>
            <person name="Mikhailova N."/>
            <person name="Li T."/>
            <person name="Overmann J."/>
            <person name="Bryant D.A."/>
            <person name="Richardson P."/>
        </authorList>
    </citation>
    <scope>NUCLEOTIDE SEQUENCE [LARGE SCALE GENOMIC DNA]</scope>
    <source>
        <strain evidence="10 11">DSM 266</strain>
    </source>
</reference>
<dbReference type="SUPFAM" id="SSF55347">
    <property type="entry name" value="Glyceraldehyde-3-phosphate dehydrogenase-like, C-terminal domain"/>
    <property type="match status" value="1"/>
</dbReference>
<dbReference type="UniPathway" id="UPA00115">
    <property type="reaction ID" value="UER00408"/>
</dbReference>
<dbReference type="InterPro" id="IPR036291">
    <property type="entry name" value="NAD(P)-bd_dom_sf"/>
</dbReference>
<dbReference type="HOGENOM" id="CLU_013524_5_0_10"/>